<evidence type="ECO:0000313" key="1">
    <source>
        <dbReference type="EMBL" id="GGD00869.1"/>
    </source>
</evidence>
<dbReference type="InterPro" id="IPR011009">
    <property type="entry name" value="Kinase-like_dom_sf"/>
</dbReference>
<comment type="caution">
    <text evidence="1">The sequence shown here is derived from an EMBL/GenBank/DDBJ whole genome shotgun (WGS) entry which is preliminary data.</text>
</comment>
<dbReference type="Proteomes" id="UP000619534">
    <property type="component" value="Unassembled WGS sequence"/>
</dbReference>
<dbReference type="EMBL" id="BMCJ01000007">
    <property type="protein sequence ID" value="GGD00869.1"/>
    <property type="molecule type" value="Genomic_DNA"/>
</dbReference>
<name>A0ABQ1PQL4_9BACI</name>
<dbReference type="SUPFAM" id="SSF56112">
    <property type="entry name" value="Protein kinase-like (PK-like)"/>
    <property type="match status" value="1"/>
</dbReference>
<reference evidence="2" key="1">
    <citation type="journal article" date="2019" name="Int. J. Syst. Evol. Microbiol.">
        <title>The Global Catalogue of Microorganisms (GCM) 10K type strain sequencing project: providing services to taxonomists for standard genome sequencing and annotation.</title>
        <authorList>
            <consortium name="The Broad Institute Genomics Platform"/>
            <consortium name="The Broad Institute Genome Sequencing Center for Infectious Disease"/>
            <person name="Wu L."/>
            <person name="Ma J."/>
        </authorList>
    </citation>
    <scope>NUCLEOTIDE SEQUENCE [LARGE SCALE GENOMIC DNA]</scope>
    <source>
        <strain evidence="2">CCM 7282</strain>
    </source>
</reference>
<sequence>MSKVSDGAQEALTGIEITSSRNNGPVQIAGNTEGLQCIGIGTDAAVFRHINTPSFAYKVYAKDKVYKKDIEHYVYQILGETETLPKLYETGDRYLKLGYEAGPTLYDCLVQGIHIPAQVILDVEDTRSYIRECGLNPRDIHLKNILLQDGRAKVLDVSEYVMPGNDFRWEHLKKAYECYYHFIDSKPVPYWLMETIRKWYNHSPKDFETIDDFMKKIANLIQFKR</sequence>
<gene>
    <name evidence="1" type="ORF">GCM10007216_34510</name>
</gene>
<evidence type="ECO:0008006" key="3">
    <source>
        <dbReference type="Google" id="ProtNLM"/>
    </source>
</evidence>
<proteinExistence type="predicted"/>
<dbReference type="RefSeq" id="WP_062438834.1">
    <property type="nucleotide sequence ID" value="NZ_BMCJ01000007.1"/>
</dbReference>
<keyword evidence="2" id="KW-1185">Reference proteome</keyword>
<organism evidence="1 2">
    <name type="scientific">Thalassobacillus devorans</name>
    <dbReference type="NCBI Taxonomy" id="279813"/>
    <lineage>
        <taxon>Bacteria</taxon>
        <taxon>Bacillati</taxon>
        <taxon>Bacillota</taxon>
        <taxon>Bacilli</taxon>
        <taxon>Bacillales</taxon>
        <taxon>Bacillaceae</taxon>
        <taxon>Thalassobacillus</taxon>
    </lineage>
</organism>
<accession>A0ABQ1PQL4</accession>
<protein>
    <recommendedName>
        <fullName evidence="3">Serine/threonine protein kinase</fullName>
    </recommendedName>
</protein>
<evidence type="ECO:0000313" key="2">
    <source>
        <dbReference type="Proteomes" id="UP000619534"/>
    </source>
</evidence>